<dbReference type="GO" id="GO:0003723">
    <property type="term" value="F:RNA binding"/>
    <property type="evidence" value="ECO:0007669"/>
    <property type="project" value="UniProtKB-UniRule"/>
</dbReference>
<dbReference type="PROSITE" id="PS50102">
    <property type="entry name" value="RRM"/>
    <property type="match status" value="1"/>
</dbReference>
<dbReference type="AlphaFoldDB" id="A0AAE0E3P8"/>
<dbReference type="CDD" id="cd00590">
    <property type="entry name" value="RRM_SF"/>
    <property type="match status" value="1"/>
</dbReference>
<dbReference type="Pfam" id="PF00076">
    <property type="entry name" value="RRM_1"/>
    <property type="match status" value="1"/>
</dbReference>
<proteinExistence type="predicted"/>
<dbReference type="InterPro" id="IPR012677">
    <property type="entry name" value="Nucleotide-bd_a/b_plait_sf"/>
</dbReference>
<dbReference type="InterPro" id="IPR050441">
    <property type="entry name" value="RBM"/>
</dbReference>
<dbReference type="SMART" id="SM00360">
    <property type="entry name" value="RRM"/>
    <property type="match status" value="1"/>
</dbReference>
<accession>A0AAE0E3P8</accession>
<dbReference type="InterPro" id="IPR035979">
    <property type="entry name" value="RBD_domain_sf"/>
</dbReference>
<evidence type="ECO:0000256" key="2">
    <source>
        <dbReference type="SAM" id="MobiDB-lite"/>
    </source>
</evidence>
<evidence type="ECO:0000256" key="1">
    <source>
        <dbReference type="PROSITE-ProRule" id="PRU00176"/>
    </source>
</evidence>
<organism evidence="4 5">
    <name type="scientific">Dipteronia sinensis</name>
    <dbReference type="NCBI Taxonomy" id="43782"/>
    <lineage>
        <taxon>Eukaryota</taxon>
        <taxon>Viridiplantae</taxon>
        <taxon>Streptophyta</taxon>
        <taxon>Embryophyta</taxon>
        <taxon>Tracheophyta</taxon>
        <taxon>Spermatophyta</taxon>
        <taxon>Magnoliopsida</taxon>
        <taxon>eudicotyledons</taxon>
        <taxon>Gunneridae</taxon>
        <taxon>Pentapetalae</taxon>
        <taxon>rosids</taxon>
        <taxon>malvids</taxon>
        <taxon>Sapindales</taxon>
        <taxon>Sapindaceae</taxon>
        <taxon>Hippocastanoideae</taxon>
        <taxon>Acereae</taxon>
        <taxon>Dipteronia</taxon>
    </lineage>
</organism>
<dbReference type="Gene3D" id="3.30.70.330">
    <property type="match status" value="1"/>
</dbReference>
<dbReference type="InterPro" id="IPR000504">
    <property type="entry name" value="RRM_dom"/>
</dbReference>
<feature type="compositionally biased region" description="Basic and acidic residues" evidence="2">
    <location>
        <begin position="113"/>
        <end position="136"/>
    </location>
</feature>
<comment type="caution">
    <text evidence="4">The sequence shown here is derived from an EMBL/GenBank/DDBJ whole genome shotgun (WGS) entry which is preliminary data.</text>
</comment>
<reference evidence="4" key="1">
    <citation type="journal article" date="2023" name="Plant J.">
        <title>Genome sequences and population genomics provide insights into the demographic history, inbreeding, and mutation load of two 'living fossil' tree species of Dipteronia.</title>
        <authorList>
            <person name="Feng Y."/>
            <person name="Comes H.P."/>
            <person name="Chen J."/>
            <person name="Zhu S."/>
            <person name="Lu R."/>
            <person name="Zhang X."/>
            <person name="Li P."/>
            <person name="Qiu J."/>
            <person name="Olsen K.M."/>
            <person name="Qiu Y."/>
        </authorList>
    </citation>
    <scope>NUCLEOTIDE SEQUENCE</scope>
    <source>
        <strain evidence="4">NBL</strain>
    </source>
</reference>
<evidence type="ECO:0000313" key="5">
    <source>
        <dbReference type="Proteomes" id="UP001281410"/>
    </source>
</evidence>
<dbReference type="EMBL" id="JANJYJ010000006">
    <property type="protein sequence ID" value="KAK3206425.1"/>
    <property type="molecule type" value="Genomic_DNA"/>
</dbReference>
<keyword evidence="1" id="KW-0694">RNA-binding</keyword>
<dbReference type="SUPFAM" id="SSF54928">
    <property type="entry name" value="RNA-binding domain, RBD"/>
    <property type="match status" value="1"/>
</dbReference>
<evidence type="ECO:0000259" key="3">
    <source>
        <dbReference type="PROSITE" id="PS50102"/>
    </source>
</evidence>
<name>A0AAE0E3P8_9ROSI</name>
<sequence>MREKGRERGSDVLGQNMTDFKENLFSIFVDNLHPKADLLCLWGCFQPFGRVKDIHLSTVNKNRKRGFAFVRFQTLEEARRVAETMDGMHIYGWPITAKVALYGWKRKTTLKPNRSEWKKRERTPGEGHSYGMEKQRVRNRGSLSFAEVVKGN</sequence>
<gene>
    <name evidence="4" type="ORF">Dsin_020471</name>
</gene>
<keyword evidence="5" id="KW-1185">Reference proteome</keyword>
<dbReference type="PANTHER" id="PTHR48034">
    <property type="entry name" value="TRANSFORMER-2 SEX-DETERMINING PROTEIN-RELATED"/>
    <property type="match status" value="1"/>
</dbReference>
<feature type="region of interest" description="Disordered" evidence="2">
    <location>
        <begin position="113"/>
        <end position="152"/>
    </location>
</feature>
<feature type="domain" description="RRM" evidence="3">
    <location>
        <begin position="25"/>
        <end position="102"/>
    </location>
</feature>
<protein>
    <recommendedName>
        <fullName evidence="3">RRM domain-containing protein</fullName>
    </recommendedName>
</protein>
<evidence type="ECO:0000313" key="4">
    <source>
        <dbReference type="EMBL" id="KAK3206425.1"/>
    </source>
</evidence>
<dbReference type="Proteomes" id="UP001281410">
    <property type="component" value="Unassembled WGS sequence"/>
</dbReference>